<dbReference type="AlphaFoldDB" id="A0A2K3Q8I2"/>
<dbReference type="PANTHER" id="PTHR47842">
    <property type="entry name" value="EXPRESSED PROTEIN"/>
    <property type="match status" value="1"/>
</dbReference>
<proteinExistence type="predicted"/>
<dbReference type="Proteomes" id="UP000236621">
    <property type="component" value="Unassembled WGS sequence"/>
</dbReference>
<evidence type="ECO:0000313" key="1">
    <source>
        <dbReference type="EMBL" id="PNY23804.1"/>
    </source>
</evidence>
<reference evidence="1 2" key="1">
    <citation type="submission" date="2017-08" db="EMBL/GenBank/DDBJ databases">
        <title>Harnessing the power of phylogenomics to disentangle the directionality and signatures of interkingdom host jumping in the parasitic fungal genus Tolypocladium.</title>
        <authorList>
            <person name="Quandt C.A."/>
            <person name="Patterson W."/>
            <person name="Spatafora J.W."/>
        </authorList>
    </citation>
    <scope>NUCLEOTIDE SEQUENCE [LARGE SCALE GENOMIC DNA]</scope>
    <source>
        <strain evidence="1 2">CBS 113982</strain>
    </source>
</reference>
<comment type="caution">
    <text evidence="1">The sequence shown here is derived from an EMBL/GenBank/DDBJ whole genome shotgun (WGS) entry which is preliminary data.</text>
</comment>
<dbReference type="PANTHER" id="PTHR47842:SF1">
    <property type="entry name" value="DUF676 DOMAIN-CONTAINING PROTEIN"/>
    <property type="match status" value="1"/>
</dbReference>
<evidence type="ECO:0000313" key="2">
    <source>
        <dbReference type="Proteomes" id="UP000236621"/>
    </source>
</evidence>
<dbReference type="STRING" id="45235.A0A2K3Q8I2"/>
<keyword evidence="2" id="KW-1185">Reference proteome</keyword>
<dbReference type="OrthoDB" id="442243at2759"/>
<accession>A0A2K3Q8I2</accession>
<sequence length="177" mass="19018">GGAAAWVNREQISSGWTWVSSHLEFVGCLARAEELKKRVACMVQLGDELGVGFANLYTRLGEAAPAQQVGVVGTVLGRERTFCNLPRTLAAGEWREAVNDKAADETVAHMGEWCRFPCLPVFLLLTSGGPAGMFEPGENPGYAKLSEDAAGLIAKWSDNDWYESSSEVEPQKAQGAA</sequence>
<name>A0A2K3Q8I2_9HYPO</name>
<dbReference type="EMBL" id="NRSZ01001042">
    <property type="protein sequence ID" value="PNY23804.1"/>
    <property type="molecule type" value="Genomic_DNA"/>
</dbReference>
<gene>
    <name evidence="1" type="ORF">TCAP_06256</name>
</gene>
<feature type="non-terminal residue" evidence="1">
    <location>
        <position position="1"/>
    </location>
</feature>
<organism evidence="1 2">
    <name type="scientific">Tolypocladium capitatum</name>
    <dbReference type="NCBI Taxonomy" id="45235"/>
    <lineage>
        <taxon>Eukaryota</taxon>
        <taxon>Fungi</taxon>
        <taxon>Dikarya</taxon>
        <taxon>Ascomycota</taxon>
        <taxon>Pezizomycotina</taxon>
        <taxon>Sordariomycetes</taxon>
        <taxon>Hypocreomycetidae</taxon>
        <taxon>Hypocreales</taxon>
        <taxon>Ophiocordycipitaceae</taxon>
        <taxon>Tolypocladium</taxon>
    </lineage>
</organism>
<protein>
    <submittedName>
        <fullName evidence="1">Uncharacterized protein</fullName>
    </submittedName>
</protein>